<feature type="compositionally biased region" description="Basic and acidic residues" evidence="1">
    <location>
        <begin position="286"/>
        <end position="302"/>
    </location>
</feature>
<feature type="compositionally biased region" description="Basic and acidic residues" evidence="1">
    <location>
        <begin position="71"/>
        <end position="97"/>
    </location>
</feature>
<protein>
    <submittedName>
        <fullName evidence="2">Uncharacterized protein</fullName>
    </submittedName>
</protein>
<evidence type="ECO:0000313" key="2">
    <source>
        <dbReference type="EMBL" id="KAJ3490411.1"/>
    </source>
</evidence>
<feature type="compositionally biased region" description="Pro residues" evidence="1">
    <location>
        <begin position="562"/>
        <end position="575"/>
    </location>
</feature>
<feature type="compositionally biased region" description="Low complexity" evidence="1">
    <location>
        <begin position="703"/>
        <end position="713"/>
    </location>
</feature>
<dbReference type="AlphaFoldDB" id="A0A9W8JNQ7"/>
<feature type="compositionally biased region" description="Low complexity" evidence="1">
    <location>
        <begin position="251"/>
        <end position="269"/>
    </location>
</feature>
<feature type="compositionally biased region" description="Gly residues" evidence="1">
    <location>
        <begin position="794"/>
        <end position="810"/>
    </location>
</feature>
<dbReference type="Proteomes" id="UP001148786">
    <property type="component" value="Unassembled WGS sequence"/>
</dbReference>
<comment type="caution">
    <text evidence="2">The sequence shown here is derived from an EMBL/GenBank/DDBJ whole genome shotgun (WGS) entry which is preliminary data.</text>
</comment>
<feature type="compositionally biased region" description="Polar residues" evidence="1">
    <location>
        <begin position="473"/>
        <end position="487"/>
    </location>
</feature>
<feature type="compositionally biased region" description="Polar residues" evidence="1">
    <location>
        <begin position="821"/>
        <end position="835"/>
    </location>
</feature>
<feature type="compositionally biased region" description="Polar residues" evidence="1">
    <location>
        <begin position="432"/>
        <end position="443"/>
    </location>
</feature>
<name>A0A9W8JNQ7_9AGAR</name>
<evidence type="ECO:0000256" key="1">
    <source>
        <dbReference type="SAM" id="MobiDB-lite"/>
    </source>
</evidence>
<feature type="region of interest" description="Disordered" evidence="1">
    <location>
        <begin position="69"/>
        <end position="528"/>
    </location>
</feature>
<gene>
    <name evidence="2" type="ORF">NLJ89_g11433</name>
</gene>
<feature type="compositionally biased region" description="Low complexity" evidence="1">
    <location>
        <begin position="186"/>
        <end position="200"/>
    </location>
</feature>
<feature type="compositionally biased region" description="Gly residues" evidence="1">
    <location>
        <begin position="163"/>
        <end position="178"/>
    </location>
</feature>
<feature type="compositionally biased region" description="Polar residues" evidence="1">
    <location>
        <begin position="857"/>
        <end position="870"/>
    </location>
</feature>
<feature type="compositionally biased region" description="Polar residues" evidence="1">
    <location>
        <begin position="733"/>
        <end position="747"/>
    </location>
</feature>
<feature type="region of interest" description="Disordered" evidence="1">
    <location>
        <begin position="548"/>
        <end position="878"/>
    </location>
</feature>
<feature type="compositionally biased region" description="Polar residues" evidence="1">
    <location>
        <begin position="331"/>
        <end position="382"/>
    </location>
</feature>
<organism evidence="2 3">
    <name type="scientific">Agrocybe chaxingu</name>
    <dbReference type="NCBI Taxonomy" id="84603"/>
    <lineage>
        <taxon>Eukaryota</taxon>
        <taxon>Fungi</taxon>
        <taxon>Dikarya</taxon>
        <taxon>Basidiomycota</taxon>
        <taxon>Agaricomycotina</taxon>
        <taxon>Agaricomycetes</taxon>
        <taxon>Agaricomycetidae</taxon>
        <taxon>Agaricales</taxon>
        <taxon>Agaricineae</taxon>
        <taxon>Strophariaceae</taxon>
        <taxon>Agrocybe</taxon>
    </lineage>
</organism>
<feature type="compositionally biased region" description="Low complexity" evidence="1">
    <location>
        <begin position="766"/>
        <end position="783"/>
    </location>
</feature>
<keyword evidence="3" id="KW-1185">Reference proteome</keyword>
<feature type="compositionally biased region" description="Low complexity" evidence="1">
    <location>
        <begin position="938"/>
        <end position="958"/>
    </location>
</feature>
<feature type="compositionally biased region" description="Polar residues" evidence="1">
    <location>
        <begin position="309"/>
        <end position="320"/>
    </location>
</feature>
<feature type="region of interest" description="Disordered" evidence="1">
    <location>
        <begin position="890"/>
        <end position="959"/>
    </location>
</feature>
<proteinExistence type="predicted"/>
<reference evidence="2" key="1">
    <citation type="submission" date="2022-07" db="EMBL/GenBank/DDBJ databases">
        <title>Genome Sequence of Agrocybe chaxingu.</title>
        <authorList>
            <person name="Buettner E."/>
        </authorList>
    </citation>
    <scope>NUCLEOTIDE SEQUENCE</scope>
    <source>
        <strain evidence="2">MP-N11</strain>
    </source>
</reference>
<feature type="compositionally biased region" description="Low complexity" evidence="1">
    <location>
        <begin position="592"/>
        <end position="604"/>
    </location>
</feature>
<evidence type="ECO:0000313" key="3">
    <source>
        <dbReference type="Proteomes" id="UP001148786"/>
    </source>
</evidence>
<feature type="compositionally biased region" description="Basic residues" evidence="1">
    <location>
        <begin position="241"/>
        <end position="250"/>
    </location>
</feature>
<feature type="compositionally biased region" description="Basic and acidic residues" evidence="1">
    <location>
        <begin position="605"/>
        <end position="624"/>
    </location>
</feature>
<feature type="compositionally biased region" description="Low complexity" evidence="1">
    <location>
        <begin position="133"/>
        <end position="145"/>
    </location>
</feature>
<feature type="compositionally biased region" description="Low complexity" evidence="1">
    <location>
        <begin position="666"/>
        <end position="679"/>
    </location>
</feature>
<accession>A0A9W8JNQ7</accession>
<feature type="compositionally biased region" description="Basic and acidic residues" evidence="1">
    <location>
        <begin position="576"/>
        <end position="585"/>
    </location>
</feature>
<feature type="compositionally biased region" description="Low complexity" evidence="1">
    <location>
        <begin position="748"/>
        <end position="759"/>
    </location>
</feature>
<feature type="compositionally biased region" description="Polar residues" evidence="1">
    <location>
        <begin position="680"/>
        <end position="695"/>
    </location>
</feature>
<dbReference type="EMBL" id="JANKHO010002631">
    <property type="protein sequence ID" value="KAJ3490411.1"/>
    <property type="molecule type" value="Genomic_DNA"/>
</dbReference>
<sequence length="986" mass="104025">MEELRMEFIRPTPPLVERDVDLADDGYAYTQGYSYGSHGRTASGYGSHAYGSSYGYAAGAGLATALGISSESERDRKFGHGRREDEHRNSGKSDGSGRRSVRSMGSELARWTREAVEGSFGSKGRLPIRFRHSGSASARSMSAAAVEDEKGQELDVDFEEYGYGNGSRNGGGGNGNGHGPRSRTGSSAASDSTMDSSTRRAMARARERSKGKARQVMGMSWSQSFTLDLPGVISGSSGNGGKRKGKKRRSTTSGYLPQPSSPLSPGSPSEQISSFAAADPPSPEGARARWDTHSPRQQHQLDHPPSYAASISNRDSNGSSAFAGPMASVPRSVSHTPENRTPQTAHAPMQTPTQAQTHEPSTSPVQLTYPRAQTHQRQSSQGFLLADEEDNEPEQGGGAPEGLAETTSRALERRDSRPLPRPPSSLYSQSPAYTQSPPSTSETKAAAHSQHASPAEVVPPRPLPSPEGRDRSSSTATEAGPSDSSLRQVIRSLRPRTVHAQPRQTSYASYVHLYDPPRSAGHERTYSSSLGSEADFASLYFSSADVRPASTVAEEEDAGREPPSPLIQSPLPPPPRRADERERTPRKPLPRTPTGTDYASASSSEGEKEKEREEGAEVEVKDGAFLDVRQTSPFRVDFGSDSVRERSGSGSVVTRPISMVIPPPTTTTTRQGQGQQTTTDDSSPGQGYSTAPSRLSENRPSRRSSLGSLSAAAHQSRMPEFVQGTSRAPFRLTTMTIPTSVTPPKNDSNSSSGGMTGTSFLDLTSSREGSVSSRSKSVKTTGSGQSGFFERPFGGNGNGSGSGSGNGNGKGASALGDLKSRWSNTTVPSVSTRASNLGPVAESSVPGLILPERKSTGLDSTQSQMASPSKSAEMDESMSIAASSTFPIPGVQVNIPPSPHHIMDFGTVQDEPQPPLSAISAAPTGAGFPTSPLDPADSQRLSTQSQLTQVTSSTGLSQAGAQLHVHPAIDLDTLSTASLPLSPSPT</sequence>